<dbReference type="EMBL" id="NWTC01000034">
    <property type="protein sequence ID" value="PDT44356.1"/>
    <property type="molecule type" value="Genomic_DNA"/>
</dbReference>
<protein>
    <submittedName>
        <fullName evidence="1">Uncharacterized protein</fullName>
    </submittedName>
</protein>
<dbReference type="RefSeq" id="WP_097587868.1">
    <property type="nucleotide sequence ID" value="NZ_NWTC01000034.1"/>
</dbReference>
<evidence type="ECO:0000313" key="1">
    <source>
        <dbReference type="EMBL" id="PDT44356.1"/>
    </source>
</evidence>
<sequence length="70" mass="7190">MALVVETSDGPIEDFFVNQVAAAAVAFAAKEATFSATDLPGDLSDKERAAIADALIESGLFVQTGGYTHG</sequence>
<dbReference type="Proteomes" id="UP000220353">
    <property type="component" value="Unassembled WGS sequence"/>
</dbReference>
<proteinExistence type="predicted"/>
<comment type="caution">
    <text evidence="1">The sequence shown here is derived from an EMBL/GenBank/DDBJ whole genome shotgun (WGS) entry which is preliminary data.</text>
</comment>
<organism evidence="1 2">
    <name type="scientific">Rhizobium fredii</name>
    <name type="common">Sinorhizobium fredii</name>
    <dbReference type="NCBI Taxonomy" id="380"/>
    <lineage>
        <taxon>Bacteria</taxon>
        <taxon>Pseudomonadati</taxon>
        <taxon>Pseudomonadota</taxon>
        <taxon>Alphaproteobacteria</taxon>
        <taxon>Hyphomicrobiales</taxon>
        <taxon>Rhizobiaceae</taxon>
        <taxon>Sinorhizobium/Ensifer group</taxon>
        <taxon>Sinorhizobium</taxon>
    </lineage>
</organism>
<accession>A0A2A6LQ60</accession>
<evidence type="ECO:0000313" key="2">
    <source>
        <dbReference type="Proteomes" id="UP000220353"/>
    </source>
</evidence>
<gene>
    <name evidence="1" type="ORF">CO661_29650</name>
</gene>
<name>A0A2A6LQ60_RHIFR</name>
<reference evidence="1 2" key="1">
    <citation type="submission" date="2017-09" db="EMBL/GenBank/DDBJ databases">
        <title>Comparative genomics of rhizobia isolated from Phaseolus vulgaris in China.</title>
        <authorList>
            <person name="Tong W."/>
        </authorList>
    </citation>
    <scope>NUCLEOTIDE SEQUENCE [LARGE SCALE GENOMIC DNA]</scope>
    <source>
        <strain evidence="1 2">PCH1</strain>
    </source>
</reference>
<dbReference type="AlphaFoldDB" id="A0A2A6LQ60"/>